<reference evidence="7 8" key="1">
    <citation type="journal article" date="2014" name="FEMS Microbiol. Ecol.">
        <title>Sphaerotilus natans encrusted with nanoball-shaped Fe(III) oxide minerals formed by nitrate-reducing mixotrophic Fe(II) oxidation.</title>
        <authorList>
            <person name="Park S."/>
            <person name="Kim D.H."/>
            <person name="Lee J.H."/>
            <person name="Hur H.G."/>
        </authorList>
    </citation>
    <scope>NUCLEOTIDE SEQUENCE [LARGE SCALE GENOMIC DNA]</scope>
    <source>
        <strain evidence="7 8">DSM 6575</strain>
    </source>
</reference>
<name>A0A059KT05_9BURK</name>
<proteinExistence type="inferred from homology"/>
<evidence type="ECO:0000256" key="3">
    <source>
        <dbReference type="ARBA" id="ARBA00023027"/>
    </source>
</evidence>
<dbReference type="Proteomes" id="UP000026714">
    <property type="component" value="Unassembled WGS sequence"/>
</dbReference>
<evidence type="ECO:0000313" key="8">
    <source>
        <dbReference type="Proteomes" id="UP000026714"/>
    </source>
</evidence>
<evidence type="ECO:0000256" key="4">
    <source>
        <dbReference type="RuleBase" id="RU003719"/>
    </source>
</evidence>
<evidence type="ECO:0000313" key="7">
    <source>
        <dbReference type="EMBL" id="KDB54364.1"/>
    </source>
</evidence>
<feature type="domain" description="D-isomer specific 2-hydroxyacid dehydrogenase NAD-binding" evidence="6">
    <location>
        <begin position="106"/>
        <end position="286"/>
    </location>
</feature>
<keyword evidence="8" id="KW-1185">Reference proteome</keyword>
<dbReference type="EMBL" id="AZRA01000001">
    <property type="protein sequence ID" value="KDB54364.1"/>
    <property type="molecule type" value="Genomic_DNA"/>
</dbReference>
<dbReference type="InterPro" id="IPR050418">
    <property type="entry name" value="D-iso_2-hydroxyacid_DH_PdxB"/>
</dbReference>
<dbReference type="InterPro" id="IPR036291">
    <property type="entry name" value="NAD(P)-bd_dom_sf"/>
</dbReference>
<dbReference type="PROSITE" id="PS00670">
    <property type="entry name" value="D_2_HYDROXYACID_DH_2"/>
    <property type="match status" value="1"/>
</dbReference>
<dbReference type="InterPro" id="IPR029753">
    <property type="entry name" value="D-isomer_DH_CS"/>
</dbReference>
<gene>
    <name evidence="7" type="ORF">X805_00090</name>
</gene>
<dbReference type="GO" id="GO:0051287">
    <property type="term" value="F:NAD binding"/>
    <property type="evidence" value="ECO:0007669"/>
    <property type="project" value="InterPro"/>
</dbReference>
<dbReference type="SUPFAM" id="SSF52283">
    <property type="entry name" value="Formate/glycerate dehydrogenase catalytic domain-like"/>
    <property type="match status" value="1"/>
</dbReference>
<feature type="domain" description="D-isomer specific 2-hydroxyacid dehydrogenase catalytic" evidence="5">
    <location>
        <begin position="25"/>
        <end position="313"/>
    </location>
</feature>
<dbReference type="RefSeq" id="WP_037476878.1">
    <property type="nucleotide sequence ID" value="NZ_AZRA01000001.1"/>
</dbReference>
<dbReference type="PANTHER" id="PTHR43761">
    <property type="entry name" value="D-ISOMER SPECIFIC 2-HYDROXYACID DEHYDROGENASE FAMILY PROTEIN (AFU_ORTHOLOGUE AFUA_1G13630)"/>
    <property type="match status" value="1"/>
</dbReference>
<dbReference type="PANTHER" id="PTHR43761:SF1">
    <property type="entry name" value="D-ISOMER SPECIFIC 2-HYDROXYACID DEHYDROGENASE CATALYTIC DOMAIN-CONTAINING PROTEIN-RELATED"/>
    <property type="match status" value="1"/>
</dbReference>
<dbReference type="Pfam" id="PF00389">
    <property type="entry name" value="2-Hacid_dh"/>
    <property type="match status" value="1"/>
</dbReference>
<evidence type="ECO:0000256" key="1">
    <source>
        <dbReference type="ARBA" id="ARBA00005854"/>
    </source>
</evidence>
<evidence type="ECO:0000259" key="6">
    <source>
        <dbReference type="Pfam" id="PF02826"/>
    </source>
</evidence>
<sequence length="317" mass="33745">MNIVFLDRDTLSPQTRLREPGFTHTLVCHGRTAPADVAERIADAQVVIVNKVRLDAQALDAAPNLRFIAVAATGTDNIDLAACRARGIVVSNIRNYAVNTVPEHTFALIFALRRSICAYRDAVRAGRWQAAGQFCFFDHPIRDLAGSTLGVIGDGVLGQAVASIGRALGMRVLMSAFKGRSDMGTLYTPFEQVLAVSDVITLHCPLLPSTRHMIGAAEFAAMRRAPLLVNTARGGLVDEAAVGPALAAGQLSGAAFDVVAGEPPALDHPFMALLDRPDFILTPHVAWASDEAVQALADQLIDNIDAFQRGAPVHVVA</sequence>
<keyword evidence="2 4" id="KW-0560">Oxidoreductase</keyword>
<organism evidence="7 8">
    <name type="scientific">Sphaerotilus natans subsp. natans DSM 6575</name>
    <dbReference type="NCBI Taxonomy" id="1286631"/>
    <lineage>
        <taxon>Bacteria</taxon>
        <taxon>Pseudomonadati</taxon>
        <taxon>Pseudomonadota</taxon>
        <taxon>Betaproteobacteria</taxon>
        <taxon>Burkholderiales</taxon>
        <taxon>Sphaerotilaceae</taxon>
        <taxon>Sphaerotilus</taxon>
    </lineage>
</organism>
<dbReference type="InterPro" id="IPR006139">
    <property type="entry name" value="D-isomer_2_OHA_DH_cat_dom"/>
</dbReference>
<dbReference type="SUPFAM" id="SSF51735">
    <property type="entry name" value="NAD(P)-binding Rossmann-fold domains"/>
    <property type="match status" value="1"/>
</dbReference>
<dbReference type="Gene3D" id="3.40.50.720">
    <property type="entry name" value="NAD(P)-binding Rossmann-like Domain"/>
    <property type="match status" value="2"/>
</dbReference>
<protein>
    <submittedName>
        <fullName evidence="7">D-isomer specific 2-hydroxyacid dehydrogenase nad-binding protein</fullName>
    </submittedName>
</protein>
<dbReference type="AlphaFoldDB" id="A0A059KT05"/>
<dbReference type="Pfam" id="PF02826">
    <property type="entry name" value="2-Hacid_dh_C"/>
    <property type="match status" value="1"/>
</dbReference>
<comment type="similarity">
    <text evidence="1 4">Belongs to the D-isomer specific 2-hydroxyacid dehydrogenase family.</text>
</comment>
<evidence type="ECO:0000256" key="2">
    <source>
        <dbReference type="ARBA" id="ARBA00023002"/>
    </source>
</evidence>
<dbReference type="PATRIC" id="fig|1286631.3.peg.9"/>
<accession>A0A059KT05</accession>
<dbReference type="GO" id="GO:0016616">
    <property type="term" value="F:oxidoreductase activity, acting on the CH-OH group of donors, NAD or NADP as acceptor"/>
    <property type="evidence" value="ECO:0007669"/>
    <property type="project" value="InterPro"/>
</dbReference>
<evidence type="ECO:0000259" key="5">
    <source>
        <dbReference type="Pfam" id="PF00389"/>
    </source>
</evidence>
<comment type="caution">
    <text evidence="7">The sequence shown here is derived from an EMBL/GenBank/DDBJ whole genome shotgun (WGS) entry which is preliminary data.</text>
</comment>
<dbReference type="CDD" id="cd12162">
    <property type="entry name" value="2-Hacid_dh_4"/>
    <property type="match status" value="1"/>
</dbReference>
<dbReference type="InterPro" id="IPR006140">
    <property type="entry name" value="D-isomer_DH_NAD-bd"/>
</dbReference>
<dbReference type="eggNOG" id="COG1052">
    <property type="taxonomic scope" value="Bacteria"/>
</dbReference>
<dbReference type="STRING" id="34103.SAMN05421778_12350"/>
<keyword evidence="3" id="KW-0520">NAD</keyword>